<evidence type="ECO:0008006" key="3">
    <source>
        <dbReference type="Google" id="ProtNLM"/>
    </source>
</evidence>
<dbReference type="HOGENOM" id="CLU_1400783_0_0_7"/>
<sequence>MSVSRTDVPRPRSRSRQPWPLIFSVLAIVGLSCSSLDNIEVPVTGEATIPMRSVLDELIGTIEFEEFQDVSIKDSQTLQNQGYSEDQIDGVRILEMRLVIVDPANSNFDFLDGIRFYAEAEGLPKVLVAELDPVPTGVSSIDLVVDSSIELRPYVVADSMTLTTEGSGTRPAEETQVEAEAIFDIDINVTSACN</sequence>
<dbReference type="EMBL" id="CP001804">
    <property type="protein sequence ID" value="ACY19002.1"/>
    <property type="molecule type" value="Genomic_DNA"/>
</dbReference>
<evidence type="ECO:0000313" key="2">
    <source>
        <dbReference type="Proteomes" id="UP000001880"/>
    </source>
</evidence>
<dbReference type="AlphaFoldDB" id="D0LRL0"/>
<dbReference type="OrthoDB" id="5514009at2"/>
<dbReference type="PROSITE" id="PS51257">
    <property type="entry name" value="PROKAR_LIPOPROTEIN"/>
    <property type="match status" value="1"/>
</dbReference>
<dbReference type="STRING" id="502025.Hoch_6533"/>
<gene>
    <name evidence="1" type="ordered locus">Hoch_6533</name>
</gene>
<accession>D0LRL0</accession>
<name>D0LRL0_HALO1</name>
<dbReference type="RefSeq" id="WP_012831594.1">
    <property type="nucleotide sequence ID" value="NC_013440.1"/>
</dbReference>
<organism evidence="1 2">
    <name type="scientific">Haliangium ochraceum (strain DSM 14365 / JCM 11303 / SMP-2)</name>
    <dbReference type="NCBI Taxonomy" id="502025"/>
    <lineage>
        <taxon>Bacteria</taxon>
        <taxon>Pseudomonadati</taxon>
        <taxon>Myxococcota</taxon>
        <taxon>Polyangia</taxon>
        <taxon>Haliangiales</taxon>
        <taxon>Kofleriaceae</taxon>
        <taxon>Haliangium</taxon>
    </lineage>
</organism>
<protein>
    <recommendedName>
        <fullName evidence="3">Lipoprotein</fullName>
    </recommendedName>
</protein>
<dbReference type="Proteomes" id="UP000001880">
    <property type="component" value="Chromosome"/>
</dbReference>
<keyword evidence="2" id="KW-1185">Reference proteome</keyword>
<dbReference type="KEGG" id="hoh:Hoch_6533"/>
<reference evidence="1 2" key="1">
    <citation type="journal article" date="2010" name="Stand. Genomic Sci.">
        <title>Complete genome sequence of Haliangium ochraceum type strain (SMP-2).</title>
        <authorList>
            <consortium name="US DOE Joint Genome Institute (JGI-PGF)"/>
            <person name="Ivanova N."/>
            <person name="Daum C."/>
            <person name="Lang E."/>
            <person name="Abt B."/>
            <person name="Kopitz M."/>
            <person name="Saunders E."/>
            <person name="Lapidus A."/>
            <person name="Lucas S."/>
            <person name="Glavina Del Rio T."/>
            <person name="Nolan M."/>
            <person name="Tice H."/>
            <person name="Copeland A."/>
            <person name="Cheng J.F."/>
            <person name="Chen F."/>
            <person name="Bruce D."/>
            <person name="Goodwin L."/>
            <person name="Pitluck S."/>
            <person name="Mavromatis K."/>
            <person name="Pati A."/>
            <person name="Mikhailova N."/>
            <person name="Chen A."/>
            <person name="Palaniappan K."/>
            <person name="Land M."/>
            <person name="Hauser L."/>
            <person name="Chang Y.J."/>
            <person name="Jeffries C.D."/>
            <person name="Detter J.C."/>
            <person name="Brettin T."/>
            <person name="Rohde M."/>
            <person name="Goker M."/>
            <person name="Bristow J."/>
            <person name="Markowitz V."/>
            <person name="Eisen J.A."/>
            <person name="Hugenholtz P."/>
            <person name="Kyrpides N.C."/>
            <person name="Klenk H.P."/>
        </authorList>
    </citation>
    <scope>NUCLEOTIDE SEQUENCE [LARGE SCALE GENOMIC DNA]</scope>
    <source>
        <strain evidence="2">DSM 14365 / CIP 107738 / JCM 11303 / AJ 13395 / SMP-2</strain>
    </source>
</reference>
<dbReference type="eggNOG" id="ENOG5030SPE">
    <property type="taxonomic scope" value="Bacteria"/>
</dbReference>
<evidence type="ECO:0000313" key="1">
    <source>
        <dbReference type="EMBL" id="ACY19002.1"/>
    </source>
</evidence>
<proteinExistence type="predicted"/>